<organism evidence="13 14">
    <name type="scientific">Mucor saturninus</name>
    <dbReference type="NCBI Taxonomy" id="64648"/>
    <lineage>
        <taxon>Eukaryota</taxon>
        <taxon>Fungi</taxon>
        <taxon>Fungi incertae sedis</taxon>
        <taxon>Mucoromycota</taxon>
        <taxon>Mucoromycotina</taxon>
        <taxon>Mucoromycetes</taxon>
        <taxon>Mucorales</taxon>
        <taxon>Mucorineae</taxon>
        <taxon>Mucoraceae</taxon>
        <taxon>Mucor</taxon>
    </lineage>
</organism>
<dbReference type="InterPro" id="IPR043128">
    <property type="entry name" value="Rev_trsase/Diguanyl_cyclase"/>
</dbReference>
<dbReference type="PANTHER" id="PTHR37984">
    <property type="entry name" value="PROTEIN CBG26694"/>
    <property type="match status" value="1"/>
</dbReference>
<dbReference type="GO" id="GO:0006508">
    <property type="term" value="P:proteolysis"/>
    <property type="evidence" value="ECO:0007669"/>
    <property type="project" value="InterPro"/>
</dbReference>
<feature type="domain" description="CCHC-type" evidence="11">
    <location>
        <begin position="281"/>
        <end position="296"/>
    </location>
</feature>
<feature type="compositionally biased region" description="Polar residues" evidence="10">
    <location>
        <begin position="1"/>
        <end position="17"/>
    </location>
</feature>
<feature type="compositionally biased region" description="Low complexity" evidence="10">
    <location>
        <begin position="509"/>
        <end position="520"/>
    </location>
</feature>
<sequence>MSASRNEINSNPLDTVRSSLGSSSASRMSKFISKPETFYGNRNDTMKPMTWLKSVERLHKGMDFSDEEIIFIVSSYLAGPAAIWWGVVEKDVLSWNSFVSEFTGQYASVEQHDAWWEELENLKQSSNQSVDDVKFRLLELYEMLGVPIGSSARTRYFMRAIHRDIAQKVTDLGIPSNNWTGVTAAAKRVELSFLKYGRDNSSSFDLPTNAERSRQINQEDSESIKSFNSLSTTMRNLCQGMNDLQLSLNTASNSVGSVNNLHHVRINDRSQNENRVDTRTCYNCREVGHIATYCNQPRLSRNDNRDYAPPPSNAQPERISADNQGKGVNTVGVSTVCLVELEGDNNGVDVFAVKGNRDNGEGSIDLNVGGSKKRNVSVAGPSFSNIPDVINLENVSTTAVSGSTSKVKKLRAPPRRLPVAKKIISIWDKMDEVNAPISLKDWIANDKTAQKDLKDGLRYLSGRAKPRNKGKAPIQSTPMVMNAQQDNDNTSDSSEVMDSDSEASDSDTESTTSDTSTSSIRSDDTIYDYPYTRSNLDRSSPLSVLGTINDNPVKMIVDSGSSISVISKSFATKLGLIGTGDRIHIRTIETSKDRRKRNECEVTVSVPIRIGGKLRPEHMVIKEDSVTTAGEPLVLLGMTWLEQYDISIHAKEKVVEIPVKNGANSIMVQGQRFHQSNDIDNVEVFFVSVHAEKNNPILSFCVEKVLNHDEYDEDNDDVNSTGCSVYNTDAVKSISNDSSQGISGDGVAVLDENIHSDIPDEIISYLDEAVPEEKNEFRYNLDPDSGVTVNPEVDLELSFEEAVRNLPEEIGILVKKNKNQFAEFGGLGCIKGAEFNITLKPGATPVRSKAYRLTWEEDQYLKKELASMLKLGIIRPSSGSFTSPIFFIKRRTGGLRLIFDMRQLNKRCVPDDYPMPNIQDLLDSFHGARYFTMMDASSAFNQLKVGEESIKYTGIICKYGTYEMLRMGFGYQAAPANFNRAITNILSNYIGVCFQVFVDDICIYSRTYEDHVRHLEILFNLAGEYNLKLKWSKSEFCKSSIEYLGHVISAEGVSPTDRNIVKLQEMPPPTSASEIKSFLGTAGYYRKFQNKFAEIAMPLTRLLRKGVKFDFDDSCMKAFETLKDNITKAPVLAYFDPAQVTILTTDGSGKGLGVIVSQSPDGSNENERVVSYASRSLRKNEGNKFTASHMEAYAVTWGVKYFRHYLAGREFILQTDHSSLKWIFENPNPSPKVHRWAAAMMGQRYIFRFRKGSQNPADSLSRMIRDDDC</sequence>
<keyword evidence="6" id="KW-0255">Endonuclease</keyword>
<reference evidence="13" key="1">
    <citation type="submission" date="2020-12" db="EMBL/GenBank/DDBJ databases">
        <title>Metabolic potential, ecology and presence of endohyphal bacteria is reflected in genomic diversity of Mucoromycotina.</title>
        <authorList>
            <person name="Muszewska A."/>
            <person name="Okrasinska A."/>
            <person name="Steczkiewicz K."/>
            <person name="Drgas O."/>
            <person name="Orlowska M."/>
            <person name="Perlinska-Lenart U."/>
            <person name="Aleksandrzak-Piekarczyk T."/>
            <person name="Szatraj K."/>
            <person name="Zielenkiewicz U."/>
            <person name="Pilsyk S."/>
            <person name="Malc E."/>
            <person name="Mieczkowski P."/>
            <person name="Kruszewska J.S."/>
            <person name="Biernat P."/>
            <person name="Pawlowska J."/>
        </authorList>
    </citation>
    <scope>NUCLEOTIDE SEQUENCE</scope>
    <source>
        <strain evidence="13">WA0000017839</strain>
    </source>
</reference>
<keyword evidence="3" id="KW-0548">Nucleotidyltransferase</keyword>
<feature type="compositionally biased region" description="Acidic residues" evidence="10">
    <location>
        <begin position="495"/>
        <end position="508"/>
    </location>
</feature>
<accession>A0A8H7QDR2</accession>
<dbReference type="Pfam" id="PF17917">
    <property type="entry name" value="RT_RNaseH"/>
    <property type="match status" value="1"/>
</dbReference>
<dbReference type="AlphaFoldDB" id="A0A8H7QDR2"/>
<evidence type="ECO:0000256" key="6">
    <source>
        <dbReference type="ARBA" id="ARBA00022759"/>
    </source>
</evidence>
<evidence type="ECO:0000259" key="12">
    <source>
        <dbReference type="PROSITE" id="PS50878"/>
    </source>
</evidence>
<dbReference type="InterPro" id="IPR050951">
    <property type="entry name" value="Retrovirus_Pol_polyprotein"/>
</dbReference>
<dbReference type="GO" id="GO:0003964">
    <property type="term" value="F:RNA-directed DNA polymerase activity"/>
    <property type="evidence" value="ECO:0007669"/>
    <property type="project" value="UniProtKB-KW"/>
</dbReference>
<dbReference type="Pfam" id="PF00078">
    <property type="entry name" value="RVT_1"/>
    <property type="match status" value="1"/>
</dbReference>
<proteinExistence type="predicted"/>
<evidence type="ECO:0000313" key="14">
    <source>
        <dbReference type="Proteomes" id="UP000603453"/>
    </source>
</evidence>
<dbReference type="Pfam" id="PF13975">
    <property type="entry name" value="gag-asp_proteas"/>
    <property type="match status" value="1"/>
</dbReference>
<keyword evidence="14" id="KW-1185">Reference proteome</keyword>
<feature type="region of interest" description="Disordered" evidence="10">
    <location>
        <begin position="1"/>
        <end position="21"/>
    </location>
</feature>
<evidence type="ECO:0000256" key="10">
    <source>
        <dbReference type="SAM" id="MobiDB-lite"/>
    </source>
</evidence>
<keyword evidence="5" id="KW-0645">Protease</keyword>
<dbReference type="PROSITE" id="PS50878">
    <property type="entry name" value="RT_POL"/>
    <property type="match status" value="1"/>
</dbReference>
<dbReference type="GO" id="GO:0003676">
    <property type="term" value="F:nucleic acid binding"/>
    <property type="evidence" value="ECO:0007669"/>
    <property type="project" value="InterPro"/>
</dbReference>
<keyword evidence="9" id="KW-0863">Zinc-finger</keyword>
<evidence type="ECO:0000256" key="8">
    <source>
        <dbReference type="ARBA" id="ARBA00022918"/>
    </source>
</evidence>
<dbReference type="GO" id="GO:0008270">
    <property type="term" value="F:zinc ion binding"/>
    <property type="evidence" value="ECO:0007669"/>
    <property type="project" value="UniProtKB-KW"/>
</dbReference>
<dbReference type="InterPro" id="IPR021109">
    <property type="entry name" value="Peptidase_aspartic_dom_sf"/>
</dbReference>
<keyword evidence="8" id="KW-0695">RNA-directed DNA polymerase</keyword>
<dbReference type="CDD" id="cd00303">
    <property type="entry name" value="retropepsin_like"/>
    <property type="match status" value="1"/>
</dbReference>
<keyword evidence="7" id="KW-0378">Hydrolase</keyword>
<dbReference type="PANTHER" id="PTHR37984:SF5">
    <property type="entry name" value="PROTEIN NYNRIN-LIKE"/>
    <property type="match status" value="1"/>
</dbReference>
<feature type="domain" description="Reverse transcriptase" evidence="12">
    <location>
        <begin position="869"/>
        <end position="1048"/>
    </location>
</feature>
<evidence type="ECO:0000256" key="7">
    <source>
        <dbReference type="ARBA" id="ARBA00022801"/>
    </source>
</evidence>
<protein>
    <recommendedName>
        <fullName evidence="1">RNA-directed DNA polymerase</fullName>
        <ecNumber evidence="1">2.7.7.49</ecNumber>
    </recommendedName>
</protein>
<keyword evidence="5" id="KW-0064">Aspartyl protease</keyword>
<dbReference type="SUPFAM" id="SSF57756">
    <property type="entry name" value="Retrovirus zinc finger-like domains"/>
    <property type="match status" value="1"/>
</dbReference>
<dbReference type="EC" id="2.7.7.49" evidence="1"/>
<dbReference type="Gene3D" id="4.10.60.10">
    <property type="entry name" value="Zinc finger, CCHC-type"/>
    <property type="match status" value="1"/>
</dbReference>
<dbReference type="PROSITE" id="PS50158">
    <property type="entry name" value="ZF_CCHC"/>
    <property type="match status" value="1"/>
</dbReference>
<dbReference type="Gene3D" id="3.10.10.10">
    <property type="entry name" value="HIV Type 1 Reverse Transcriptase, subunit A, domain 1"/>
    <property type="match status" value="1"/>
</dbReference>
<dbReference type="GO" id="GO:0004190">
    <property type="term" value="F:aspartic-type endopeptidase activity"/>
    <property type="evidence" value="ECO:0007669"/>
    <property type="project" value="UniProtKB-KW"/>
</dbReference>
<dbReference type="InterPro" id="IPR000477">
    <property type="entry name" value="RT_dom"/>
</dbReference>
<keyword evidence="2" id="KW-0808">Transferase</keyword>
<evidence type="ECO:0000259" key="11">
    <source>
        <dbReference type="PROSITE" id="PS50158"/>
    </source>
</evidence>
<dbReference type="Gene3D" id="2.40.70.10">
    <property type="entry name" value="Acid Proteases"/>
    <property type="match status" value="1"/>
</dbReference>
<dbReference type="InterPro" id="IPR036875">
    <property type="entry name" value="Znf_CCHC_sf"/>
</dbReference>
<evidence type="ECO:0000256" key="9">
    <source>
        <dbReference type="PROSITE-ProRule" id="PRU00047"/>
    </source>
</evidence>
<keyword evidence="4" id="KW-0540">Nuclease</keyword>
<dbReference type="Proteomes" id="UP000603453">
    <property type="component" value="Unassembled WGS sequence"/>
</dbReference>
<keyword evidence="9" id="KW-0479">Metal-binding</keyword>
<name>A0A8H7QDR2_9FUNG</name>
<evidence type="ECO:0000313" key="13">
    <source>
        <dbReference type="EMBL" id="KAG2191009.1"/>
    </source>
</evidence>
<dbReference type="SUPFAM" id="SSF56672">
    <property type="entry name" value="DNA/RNA polymerases"/>
    <property type="match status" value="1"/>
</dbReference>
<keyword evidence="9" id="KW-0862">Zinc</keyword>
<dbReference type="EMBL" id="JAEPRD010000495">
    <property type="protein sequence ID" value="KAG2191009.1"/>
    <property type="molecule type" value="Genomic_DNA"/>
</dbReference>
<feature type="region of interest" description="Disordered" evidence="10">
    <location>
        <begin position="457"/>
        <end position="524"/>
    </location>
</feature>
<feature type="compositionally biased region" description="Polar residues" evidence="10">
    <location>
        <begin position="474"/>
        <end position="488"/>
    </location>
</feature>
<comment type="caution">
    <text evidence="13">The sequence shown here is derived from an EMBL/GenBank/DDBJ whole genome shotgun (WGS) entry which is preliminary data.</text>
</comment>
<dbReference type="PROSITE" id="PS00141">
    <property type="entry name" value="ASP_PROTEASE"/>
    <property type="match status" value="1"/>
</dbReference>
<dbReference type="Gene3D" id="3.30.70.270">
    <property type="match status" value="2"/>
</dbReference>
<feature type="region of interest" description="Disordered" evidence="10">
    <location>
        <begin position="298"/>
        <end position="326"/>
    </location>
</feature>
<gene>
    <name evidence="13" type="ORF">INT47_007877</name>
</gene>
<evidence type="ECO:0000256" key="3">
    <source>
        <dbReference type="ARBA" id="ARBA00022695"/>
    </source>
</evidence>
<evidence type="ECO:0000256" key="5">
    <source>
        <dbReference type="ARBA" id="ARBA00022750"/>
    </source>
</evidence>
<evidence type="ECO:0000256" key="1">
    <source>
        <dbReference type="ARBA" id="ARBA00012493"/>
    </source>
</evidence>
<dbReference type="InterPro" id="IPR001878">
    <property type="entry name" value="Znf_CCHC"/>
</dbReference>
<dbReference type="InterPro" id="IPR001969">
    <property type="entry name" value="Aspartic_peptidase_AS"/>
</dbReference>
<dbReference type="CDD" id="cd09274">
    <property type="entry name" value="RNase_HI_RT_Ty3"/>
    <property type="match status" value="1"/>
</dbReference>
<dbReference type="SUPFAM" id="SSF50630">
    <property type="entry name" value="Acid proteases"/>
    <property type="match status" value="1"/>
</dbReference>
<dbReference type="Pfam" id="PF03732">
    <property type="entry name" value="Retrotrans_gag"/>
    <property type="match status" value="1"/>
</dbReference>
<dbReference type="InterPro" id="IPR041373">
    <property type="entry name" value="RT_RNaseH"/>
</dbReference>
<dbReference type="CDD" id="cd01647">
    <property type="entry name" value="RT_LTR"/>
    <property type="match status" value="1"/>
</dbReference>
<dbReference type="OrthoDB" id="2239577at2759"/>
<evidence type="ECO:0000256" key="2">
    <source>
        <dbReference type="ARBA" id="ARBA00022679"/>
    </source>
</evidence>
<dbReference type="GO" id="GO:0004519">
    <property type="term" value="F:endonuclease activity"/>
    <property type="evidence" value="ECO:0007669"/>
    <property type="project" value="UniProtKB-KW"/>
</dbReference>
<dbReference type="InterPro" id="IPR043502">
    <property type="entry name" value="DNA/RNA_pol_sf"/>
</dbReference>
<dbReference type="FunFam" id="3.30.70.270:FF:000020">
    <property type="entry name" value="Transposon Tf2-6 polyprotein-like Protein"/>
    <property type="match status" value="1"/>
</dbReference>
<dbReference type="InterPro" id="IPR005162">
    <property type="entry name" value="Retrotrans_gag_dom"/>
</dbReference>
<evidence type="ECO:0000256" key="4">
    <source>
        <dbReference type="ARBA" id="ARBA00022722"/>
    </source>
</evidence>